<name>A0A449B3C7_9BACT</name>
<dbReference type="NCBIfam" id="NF045851">
    <property type="entry name" value="mem_nucl_MnuA"/>
    <property type="match status" value="1"/>
</dbReference>
<dbReference type="SUPFAM" id="SSF56219">
    <property type="entry name" value="DNase I-like"/>
    <property type="match status" value="1"/>
</dbReference>
<accession>A0A449B3C7</accession>
<organism evidence="1 2">
    <name type="scientific">Mycoplasmopsis maculosa</name>
    <dbReference type="NCBI Taxonomy" id="114885"/>
    <lineage>
        <taxon>Bacteria</taxon>
        <taxon>Bacillati</taxon>
        <taxon>Mycoplasmatota</taxon>
        <taxon>Mycoplasmoidales</taxon>
        <taxon>Metamycoplasmataceae</taxon>
        <taxon>Mycoplasmopsis</taxon>
    </lineage>
</organism>
<dbReference type="Gene3D" id="3.60.10.10">
    <property type="entry name" value="Endonuclease/exonuclease/phosphatase"/>
    <property type="match status" value="1"/>
</dbReference>
<dbReference type="PANTHER" id="PTHR11371:SF31">
    <property type="entry name" value="EXTRACELLULAR NUCLEASE"/>
    <property type="match status" value="1"/>
</dbReference>
<evidence type="ECO:0000313" key="2">
    <source>
        <dbReference type="Proteomes" id="UP000290243"/>
    </source>
</evidence>
<dbReference type="AlphaFoldDB" id="A0A449B3C7"/>
<gene>
    <name evidence="1" type="primary">MCYN0860</name>
    <name evidence="1" type="ORF">NCTC10168_00010</name>
</gene>
<keyword evidence="2" id="KW-1185">Reference proteome</keyword>
<proteinExistence type="predicted"/>
<dbReference type="KEGG" id="mmau:NCTC10168_00010"/>
<dbReference type="OrthoDB" id="403989at2"/>
<dbReference type="InterPro" id="IPR036691">
    <property type="entry name" value="Endo/exonu/phosph_ase_sf"/>
</dbReference>
<dbReference type="Proteomes" id="UP000290243">
    <property type="component" value="Chromosome"/>
</dbReference>
<protein>
    <submittedName>
        <fullName evidence="1">Membrane nuclease MnuA</fullName>
    </submittedName>
</protein>
<dbReference type="PANTHER" id="PTHR11371">
    <property type="entry name" value="DEOXYRIBONUCLEASE"/>
    <property type="match status" value="1"/>
</dbReference>
<sequence length="409" mass="46991">MKARKILAFAPIIASINLLSSSCSLFIKKEESSKDDYTKNQKDVLDETKSIRIMHWNILNFGGEKHIKNSFKFYALSEIIRKSNSSIIGLTEVNFNDGDKISKLVEQINNDDNSNRFKFIIQSENEAVSKIHNNSKELIAIIYDSTKVKPVEFTNGRIGESFNQNISDVTVNKNTNEISLTDLKRNTYVRPPFGAKFEIISWNKNITTFFSHLDSPGAKNKEKNISGFLKRNNKSFEIKSVGSQELAEVLNLENVFEYYDNLSGENDNNIIFGGDTNIDSSGSYAFDYLKYKNYYDAKDSTNEKYLTSLTTDQHFKKGKSPYVNSYDKWLFNEVDIDFIDAKENPEFDYKIQIDKAFSNGLLDKEISTKKYIHDYKKSTNNKDKHPSDYRIIRIGLSDHAPIIIDVKNK</sequence>
<reference evidence="1 2" key="1">
    <citation type="submission" date="2019-01" db="EMBL/GenBank/DDBJ databases">
        <authorList>
            <consortium name="Pathogen Informatics"/>
        </authorList>
    </citation>
    <scope>NUCLEOTIDE SEQUENCE [LARGE SCALE GENOMIC DNA]</scope>
    <source>
        <strain evidence="1 2">NCTC10168</strain>
    </source>
</reference>
<dbReference type="RefSeq" id="WP_129645919.1">
    <property type="nucleotide sequence ID" value="NZ_LR215037.1"/>
</dbReference>
<dbReference type="EMBL" id="LR215037">
    <property type="protein sequence ID" value="VEU75104.1"/>
    <property type="molecule type" value="Genomic_DNA"/>
</dbReference>
<dbReference type="PROSITE" id="PS51257">
    <property type="entry name" value="PROKAR_LIPOPROTEIN"/>
    <property type="match status" value="1"/>
</dbReference>
<evidence type="ECO:0000313" key="1">
    <source>
        <dbReference type="EMBL" id="VEU75104.1"/>
    </source>
</evidence>